<proteinExistence type="predicted"/>
<evidence type="ECO:0000313" key="4">
    <source>
        <dbReference type="EMBL" id="CAE6432142.1"/>
    </source>
</evidence>
<evidence type="ECO:0000256" key="2">
    <source>
        <dbReference type="SAM" id="MobiDB-lite"/>
    </source>
</evidence>
<protein>
    <recommendedName>
        <fullName evidence="3">CHAT domain-containing protein</fullName>
    </recommendedName>
</protein>
<dbReference type="Pfam" id="PF12770">
    <property type="entry name" value="CHAT"/>
    <property type="match status" value="1"/>
</dbReference>
<evidence type="ECO:0000259" key="3">
    <source>
        <dbReference type="Pfam" id="PF12770"/>
    </source>
</evidence>
<dbReference type="EMBL" id="CAJMWX010000814">
    <property type="protein sequence ID" value="CAE6432142.1"/>
    <property type="molecule type" value="Genomic_DNA"/>
</dbReference>
<reference evidence="4" key="1">
    <citation type="submission" date="2021-01" db="EMBL/GenBank/DDBJ databases">
        <authorList>
            <person name="Kaushik A."/>
        </authorList>
    </citation>
    <scope>NUCLEOTIDE SEQUENCE</scope>
    <source>
        <strain evidence="4">AG4-R118</strain>
    </source>
</reference>
<dbReference type="InterPro" id="IPR019734">
    <property type="entry name" value="TPR_rpt"/>
</dbReference>
<dbReference type="InterPro" id="IPR024983">
    <property type="entry name" value="CHAT_dom"/>
</dbReference>
<dbReference type="Gene3D" id="1.25.40.10">
    <property type="entry name" value="Tetratricopeptide repeat domain"/>
    <property type="match status" value="4"/>
</dbReference>
<feature type="non-terminal residue" evidence="4">
    <location>
        <position position="1"/>
    </location>
</feature>
<name>A0A8H2XPS3_9AGAM</name>
<dbReference type="InterPro" id="IPR011990">
    <property type="entry name" value="TPR-like_helical_dom_sf"/>
</dbReference>
<dbReference type="Proteomes" id="UP000663888">
    <property type="component" value="Unassembled WGS sequence"/>
</dbReference>
<dbReference type="SUPFAM" id="SSF81901">
    <property type="entry name" value="HCP-like"/>
    <property type="match status" value="3"/>
</dbReference>
<dbReference type="PANTHER" id="PTHR19959:SF119">
    <property type="entry name" value="FUNGAL LIPASE-LIKE DOMAIN-CONTAINING PROTEIN"/>
    <property type="match status" value="1"/>
</dbReference>
<feature type="repeat" description="TPR" evidence="1">
    <location>
        <begin position="204"/>
        <end position="237"/>
    </location>
</feature>
<keyword evidence="1" id="KW-0802">TPR repeat</keyword>
<feature type="compositionally biased region" description="Polar residues" evidence="2">
    <location>
        <begin position="20"/>
        <end position="35"/>
    </location>
</feature>
<evidence type="ECO:0000256" key="1">
    <source>
        <dbReference type="PROSITE-ProRule" id="PRU00339"/>
    </source>
</evidence>
<accession>A0A8H2XPS3</accession>
<gene>
    <name evidence="4" type="ORF">RDB_LOCUS36772</name>
</gene>
<sequence>CSCPSTIHDHPIQIYKNMEVGSSHTPDGGSRSPSFGGSDAESYSGGTGAEFEANNIWKQNLEEKRDKLQDCLSTRCDSQTIGLAIDSLVIQLEEQNAGAPGNHEFSISLLKELVDLLNPQFHYTGQLYFIDLVIRCQGRAVALISDGDPYHGGWLSNLGSSHLSRFRRSGDPEDLNASIAYHHKALGCTPQDNKNTPNIMCNLGNSYHSRFQCTGDRADIDKAIDYYAQAIDLTPHSHPYRPAQLESLGKSYSSRFKCFGELPDIQRAIDLQEQTLELVPSDHPSIPGWLNNLGDSYSNRFDRLGNLDDIHKAIGCLTQAVNLTPENHTNLSAWLTTLGNSHRRRFMREGDLVDINQAIEFQTKAVSLTPEDHAYKRLRLTGLGSSYTSRFERLGKLEDLENAIEFLSQGLALGPVTSEDIALLTSLAASHRLKFERFGQLLDVDQAIRYLTRAEMLSNDQKANLPNILNSLGIMYSRRFERLSKLEDINKAVDYQNRALNHLPIGHADRGLMLSNLGSVYVCRYGHSRKEGDMSRAIDSLTEAIALLPDDHAGMPIILHSLAYLYVTRFKSVEDFYTAIDYQTRAVSLTPEGHAQLPNLINNLGFHYRRLYEERGNLEDLDQAIHWLDNSIKLTPKEHARMPIWLMNLGESYLARYENQGDMPSLYNAIRCYRECAQHSTVLPSIQLRSAFSWAKLASIPDLPLPKDDEPMQAYETAINLVPQVVWLGTNISQQYRDAQQITAVASSAAALAITAQRYDLALRWLEQGRSVVWSQILQLRNPLDDLAAVDPSLAANLQCIAAELSNVNQGLEAGYNRLHDPLRQEETTQTHHRIAEKYQELIAAVRKLPGFHDFLRPANVSTLARAAQTGPLVVINVDYSRCDALVICPGTEEIMHIPLPELSMDKMAAARNELEVSLRRNHVRERGVKSKFKPEGKPEDIFERVLNVLWTCITKPVLDALSYGPTNEVLPHITWCTTGALSFLPLHASGYYDRPQAKLVDYAISSYTPTLSTLLFATTSSCDAPLGILAVGQESTPGKTTLPGTKIELDNIRKHVPGTLVFSQLDDSRATTQAVLSEMKRHGWVHLACHAYQNIQHPTKSGFFLHDGTLDLEQIARVSFQNKGLAFLSACQTATGDKELPDEVMHLASGMLIAGYSNVIATMWSIVDEDAPLIADHVYARLLGGGRMDAGGSARALHQAVGRLREKVGDRAFYRWVPYIHMGGHMLSPLEYVAHA</sequence>
<dbReference type="PROSITE" id="PS50005">
    <property type="entry name" value="TPR"/>
    <property type="match status" value="1"/>
</dbReference>
<evidence type="ECO:0000313" key="5">
    <source>
        <dbReference type="Proteomes" id="UP000663888"/>
    </source>
</evidence>
<dbReference type="PANTHER" id="PTHR19959">
    <property type="entry name" value="KINESIN LIGHT CHAIN"/>
    <property type="match status" value="1"/>
</dbReference>
<dbReference type="AlphaFoldDB" id="A0A8H2XPS3"/>
<feature type="region of interest" description="Disordered" evidence="2">
    <location>
        <begin position="19"/>
        <end position="46"/>
    </location>
</feature>
<comment type="caution">
    <text evidence="4">The sequence shown here is derived from an EMBL/GenBank/DDBJ whole genome shotgun (WGS) entry which is preliminary data.</text>
</comment>
<organism evidence="4 5">
    <name type="scientific">Rhizoctonia solani</name>
    <dbReference type="NCBI Taxonomy" id="456999"/>
    <lineage>
        <taxon>Eukaryota</taxon>
        <taxon>Fungi</taxon>
        <taxon>Dikarya</taxon>
        <taxon>Basidiomycota</taxon>
        <taxon>Agaricomycotina</taxon>
        <taxon>Agaricomycetes</taxon>
        <taxon>Cantharellales</taxon>
        <taxon>Ceratobasidiaceae</taxon>
        <taxon>Rhizoctonia</taxon>
    </lineage>
</organism>
<feature type="domain" description="CHAT" evidence="3">
    <location>
        <begin position="945"/>
        <end position="1224"/>
    </location>
</feature>